<dbReference type="InterPro" id="IPR029057">
    <property type="entry name" value="PRTase-like"/>
</dbReference>
<evidence type="ECO:0000256" key="1">
    <source>
        <dbReference type="ARBA" id="ARBA00008007"/>
    </source>
</evidence>
<dbReference type="EMBL" id="SNZV01000003">
    <property type="protein sequence ID" value="TDS14663.1"/>
    <property type="molecule type" value="Genomic_DNA"/>
</dbReference>
<feature type="domain" description="Phosphoribosyltransferase" evidence="2">
    <location>
        <begin position="139"/>
        <end position="226"/>
    </location>
</feature>
<dbReference type="Pfam" id="PF00156">
    <property type="entry name" value="Pribosyltran"/>
    <property type="match status" value="1"/>
</dbReference>
<organism evidence="3 4">
    <name type="scientific">Sphingobacterium paludis</name>
    <dbReference type="NCBI Taxonomy" id="1476465"/>
    <lineage>
        <taxon>Bacteria</taxon>
        <taxon>Pseudomonadati</taxon>
        <taxon>Bacteroidota</taxon>
        <taxon>Sphingobacteriia</taxon>
        <taxon>Sphingobacteriales</taxon>
        <taxon>Sphingobacteriaceae</taxon>
        <taxon>Sphingobacterium</taxon>
    </lineage>
</organism>
<dbReference type="AlphaFoldDB" id="A0A4R7D120"/>
<comment type="caution">
    <text evidence="3">The sequence shown here is derived from an EMBL/GenBank/DDBJ whole genome shotgun (WGS) entry which is preliminary data.</text>
</comment>
<dbReference type="RefSeq" id="WP_133639717.1">
    <property type="nucleotide sequence ID" value="NZ_SNZV01000003.1"/>
</dbReference>
<proteinExistence type="inferred from homology"/>
<sequence length="229" mass="25542">MQIRRHWDSFLSILFPPLCASCENVLLNQEEFLCSYCQFHLPVNDHYLFADNEAMRRVKFKAKIESAAAFLSFSESSLVQTLMHKLKYQNELEIGIYLGHEFGKQLVTSPHFKNIDVVVPVPLHPKKKKSRGYNQCDSVAEGIASVLKIPVNTVDLVRGINNPSQTSKSRMERYDNVENVFSCLSPVRFNGKHVLLVDDVLTTGATIGSAAQVLNSAGCRVSVATLAIA</sequence>
<dbReference type="CDD" id="cd06223">
    <property type="entry name" value="PRTases_typeI"/>
    <property type="match status" value="1"/>
</dbReference>
<evidence type="ECO:0000313" key="4">
    <source>
        <dbReference type="Proteomes" id="UP000294752"/>
    </source>
</evidence>
<reference evidence="3 4" key="1">
    <citation type="submission" date="2019-03" db="EMBL/GenBank/DDBJ databases">
        <title>Genomic Encyclopedia of Type Strains, Phase III (KMG-III): the genomes of soil and plant-associated and newly described type strains.</title>
        <authorList>
            <person name="Whitman W."/>
        </authorList>
    </citation>
    <scope>NUCLEOTIDE SEQUENCE [LARGE SCALE GENOMIC DNA]</scope>
    <source>
        <strain evidence="3 4">CGMCC 1.12801</strain>
    </source>
</reference>
<gene>
    <name evidence="3" type="ORF">B0I21_103158</name>
</gene>
<dbReference type="InterPro" id="IPR000836">
    <property type="entry name" value="PRTase_dom"/>
</dbReference>
<dbReference type="Gene3D" id="3.40.50.2020">
    <property type="match status" value="1"/>
</dbReference>
<dbReference type="OrthoDB" id="9779910at2"/>
<comment type="similarity">
    <text evidence="1">Belongs to the ComF/GntX family.</text>
</comment>
<dbReference type="InterPro" id="IPR051910">
    <property type="entry name" value="ComF/GntX_DNA_util-trans"/>
</dbReference>
<dbReference type="PANTHER" id="PTHR47505:SF1">
    <property type="entry name" value="DNA UTILIZATION PROTEIN YHGH"/>
    <property type="match status" value="1"/>
</dbReference>
<evidence type="ECO:0000313" key="3">
    <source>
        <dbReference type="EMBL" id="TDS14663.1"/>
    </source>
</evidence>
<name>A0A4R7D120_9SPHI</name>
<dbReference type="Proteomes" id="UP000294752">
    <property type="component" value="Unassembled WGS sequence"/>
</dbReference>
<keyword evidence="4" id="KW-1185">Reference proteome</keyword>
<dbReference type="PANTHER" id="PTHR47505">
    <property type="entry name" value="DNA UTILIZATION PROTEIN YHGH"/>
    <property type="match status" value="1"/>
</dbReference>
<evidence type="ECO:0000259" key="2">
    <source>
        <dbReference type="Pfam" id="PF00156"/>
    </source>
</evidence>
<accession>A0A4R7D120</accession>
<protein>
    <submittedName>
        <fullName evidence="3">ComF family protein</fullName>
    </submittedName>
</protein>
<dbReference type="SUPFAM" id="SSF53271">
    <property type="entry name" value="PRTase-like"/>
    <property type="match status" value="1"/>
</dbReference>